<dbReference type="Pfam" id="PF13563">
    <property type="entry name" value="2_5_RNA_ligase2"/>
    <property type="match status" value="1"/>
</dbReference>
<evidence type="ECO:0000313" key="1">
    <source>
        <dbReference type="EMBL" id="GAA1610645.1"/>
    </source>
</evidence>
<evidence type="ECO:0008006" key="3">
    <source>
        <dbReference type="Google" id="ProtNLM"/>
    </source>
</evidence>
<accession>A0ABN2EMQ6</accession>
<reference evidence="1 2" key="1">
    <citation type="journal article" date="2019" name="Int. J. Syst. Evol. Microbiol.">
        <title>The Global Catalogue of Microorganisms (GCM) 10K type strain sequencing project: providing services to taxonomists for standard genome sequencing and annotation.</title>
        <authorList>
            <consortium name="The Broad Institute Genomics Platform"/>
            <consortium name="The Broad Institute Genome Sequencing Center for Infectious Disease"/>
            <person name="Wu L."/>
            <person name="Ma J."/>
        </authorList>
    </citation>
    <scope>NUCLEOTIDE SEQUENCE [LARGE SCALE GENOMIC DNA]</scope>
    <source>
        <strain evidence="1 2">JCM 13929</strain>
    </source>
</reference>
<dbReference type="InterPro" id="IPR009097">
    <property type="entry name" value="Cyclic_Pdiesterase"/>
</dbReference>
<name>A0ABN2EMQ6_9ACTN</name>
<dbReference type="EMBL" id="BAAAMU010000001">
    <property type="protein sequence ID" value="GAA1610645.1"/>
    <property type="molecule type" value="Genomic_DNA"/>
</dbReference>
<proteinExistence type="predicted"/>
<dbReference type="SUPFAM" id="SSF55144">
    <property type="entry name" value="LigT-like"/>
    <property type="match status" value="1"/>
</dbReference>
<keyword evidence="2" id="KW-1185">Reference proteome</keyword>
<dbReference type="Proteomes" id="UP001500064">
    <property type="component" value="Unassembled WGS sequence"/>
</dbReference>
<dbReference type="RefSeq" id="WP_346101060.1">
    <property type="nucleotide sequence ID" value="NZ_BAAAMU010000001.1"/>
</dbReference>
<gene>
    <name evidence="1" type="ORF">GCM10009733_003540</name>
</gene>
<organism evidence="1 2">
    <name type="scientific">Nonomuraea maheshkhaliensis</name>
    <dbReference type="NCBI Taxonomy" id="419590"/>
    <lineage>
        <taxon>Bacteria</taxon>
        <taxon>Bacillati</taxon>
        <taxon>Actinomycetota</taxon>
        <taxon>Actinomycetes</taxon>
        <taxon>Streptosporangiales</taxon>
        <taxon>Streptosporangiaceae</taxon>
        <taxon>Nonomuraea</taxon>
    </lineage>
</organism>
<dbReference type="Gene3D" id="3.90.1140.10">
    <property type="entry name" value="Cyclic phosphodiesterase"/>
    <property type="match status" value="1"/>
</dbReference>
<comment type="caution">
    <text evidence="1">The sequence shown here is derived from an EMBL/GenBank/DDBJ whole genome shotgun (WGS) entry which is preliminary data.</text>
</comment>
<protein>
    <recommendedName>
        <fullName evidence="3">2'-5' RNA ligase family protein</fullName>
    </recommendedName>
</protein>
<sequence length="210" mass="22931">MSPLPTRMANRWEKRRALMLPPGQGQLYWHVLLGEDPEARAIVQEAHDRLAGLPGLDLVPQKFIHLTTLVAGYSHEITGHQVNVMAEEATAQLARVAPITVTLGRVLYHPEAVVLEARPANRLRPLLEAAKFATRAATGRDGALAHTAWVPHVTVAYSSADGPAAPIITALGKQLPERDVTIRSIHIVNQDGPETVWDWRAVAQVRLGTS</sequence>
<evidence type="ECO:0000313" key="2">
    <source>
        <dbReference type="Proteomes" id="UP001500064"/>
    </source>
</evidence>